<dbReference type="AlphaFoldDB" id="B8CZZ3"/>
<accession>B8CZZ3</accession>
<dbReference type="PRINTS" id="PR00368">
    <property type="entry name" value="FADPNR"/>
</dbReference>
<organism evidence="9 10">
    <name type="scientific">Halothermothrix orenii (strain H 168 / OCM 544 / DSM 9562)</name>
    <dbReference type="NCBI Taxonomy" id="373903"/>
    <lineage>
        <taxon>Bacteria</taxon>
        <taxon>Bacillati</taxon>
        <taxon>Bacillota</taxon>
        <taxon>Clostridia</taxon>
        <taxon>Halanaerobiales</taxon>
        <taxon>Halothermotrichaceae</taxon>
        <taxon>Halothermothrix</taxon>
    </lineage>
</organism>
<dbReference type="InterPro" id="IPR023753">
    <property type="entry name" value="FAD/NAD-binding_dom"/>
</dbReference>
<proteinExistence type="inferred from homology"/>
<sequence>MKIAIIGGVAAGTSAAAKAHRENPEAEIILFEKDENISYAGCGLPYYISGVTDSRQKVVINTPEAFTKKYKVEVRTGHRVDEIIPDKKLIRYRNLKNNRDGEYRYDKLIITTGASPVIPPIPGIKLNNILTLRTINHADMIKNILNKNKPERVSIIGAGLIGLEMAESFSKLGLKVTVIEKLPQVLPQFSPEMAQIVGAHLKENGVDLLLKDGVVKFTGDNSVEKVITESGQEIKTDLVLVSVGIRPNVELARKAGIKIGPTGAIAVNNKMQTSLSDIYAAGDCAESTDLVSGKSIWAPLGSTANKQGRVAGENAAGGNNRHDGVLKTAITKVFDLTVARTGLSEKEASEAGFDPIGVKIKAVNHAGYYPGLDKLHIKGVFDKKTKRIIGAEVIGKNGADKRIDVLSTAIYSKLTTHDLFQLDLAYAPPYSTPKDAVARLGMVSQKKFK</sequence>
<dbReference type="PRINTS" id="PR00411">
    <property type="entry name" value="PNDRDTASEI"/>
</dbReference>
<feature type="domain" description="FAD/NAD(P)-binding" evidence="8">
    <location>
        <begin position="1"/>
        <end position="290"/>
    </location>
</feature>
<dbReference type="KEGG" id="hor:Hore_21000"/>
<feature type="domain" description="Pyridine nucleotide-disulphide oxidoreductase dimerisation" evidence="7">
    <location>
        <begin position="329"/>
        <end position="431"/>
    </location>
</feature>
<dbReference type="PANTHER" id="PTHR43429">
    <property type="entry name" value="PYRIDINE NUCLEOTIDE-DISULFIDE OXIDOREDUCTASE DOMAIN-CONTAINING"/>
    <property type="match status" value="1"/>
</dbReference>
<protein>
    <submittedName>
        <fullName evidence="9">FAD-dependent pyridine nucleotide-disulphide oxidoreductase</fullName>
    </submittedName>
</protein>
<dbReference type="EMBL" id="CP001098">
    <property type="protein sequence ID" value="ACL70845.1"/>
    <property type="molecule type" value="Genomic_DNA"/>
</dbReference>
<dbReference type="STRING" id="373903.Hore_21000"/>
<evidence type="ECO:0000259" key="8">
    <source>
        <dbReference type="Pfam" id="PF07992"/>
    </source>
</evidence>
<dbReference type="OrthoDB" id="9802028at2"/>
<dbReference type="eggNOG" id="COG0446">
    <property type="taxonomic scope" value="Bacteria"/>
</dbReference>
<comment type="cofactor">
    <cofactor evidence="1">
        <name>FAD</name>
        <dbReference type="ChEBI" id="CHEBI:57692"/>
    </cofactor>
</comment>
<keyword evidence="3" id="KW-0285">Flavoprotein</keyword>
<dbReference type="InterPro" id="IPR036188">
    <property type="entry name" value="FAD/NAD-bd_sf"/>
</dbReference>
<name>B8CZZ3_HALOH</name>
<keyword evidence="5" id="KW-0560">Oxidoreductase</keyword>
<reference evidence="9 10" key="1">
    <citation type="journal article" date="2009" name="PLoS ONE">
        <title>Genome analysis of the anaerobic thermohalophilic bacterium Halothermothrix orenii.</title>
        <authorList>
            <person name="Mavromatis K."/>
            <person name="Ivanova N."/>
            <person name="Anderson I."/>
            <person name="Lykidis A."/>
            <person name="Hooper S.D."/>
            <person name="Sun H."/>
            <person name="Kunin V."/>
            <person name="Lapidus A."/>
            <person name="Hugenholtz P."/>
            <person name="Patel B."/>
            <person name="Kyrpides N.C."/>
        </authorList>
    </citation>
    <scope>NUCLEOTIDE SEQUENCE [LARGE SCALE GENOMIC DNA]</scope>
    <source>
        <strain evidence="10">H 168 / OCM 544 / DSM 9562</strain>
    </source>
</reference>
<dbReference type="SUPFAM" id="SSF51905">
    <property type="entry name" value="FAD/NAD(P)-binding domain"/>
    <property type="match status" value="2"/>
</dbReference>
<dbReference type="GO" id="GO:0016491">
    <property type="term" value="F:oxidoreductase activity"/>
    <property type="evidence" value="ECO:0007669"/>
    <property type="project" value="UniProtKB-KW"/>
</dbReference>
<dbReference type="InterPro" id="IPR050260">
    <property type="entry name" value="FAD-bd_OxRdtase"/>
</dbReference>
<evidence type="ECO:0000256" key="3">
    <source>
        <dbReference type="ARBA" id="ARBA00022630"/>
    </source>
</evidence>
<dbReference type="Pfam" id="PF07992">
    <property type="entry name" value="Pyr_redox_2"/>
    <property type="match status" value="1"/>
</dbReference>
<dbReference type="Gene3D" id="3.50.50.60">
    <property type="entry name" value="FAD/NAD(P)-binding domain"/>
    <property type="match status" value="2"/>
</dbReference>
<dbReference type="RefSeq" id="WP_015923814.1">
    <property type="nucleotide sequence ID" value="NC_011899.1"/>
</dbReference>
<dbReference type="Proteomes" id="UP000000719">
    <property type="component" value="Chromosome"/>
</dbReference>
<evidence type="ECO:0000256" key="6">
    <source>
        <dbReference type="ARBA" id="ARBA00023284"/>
    </source>
</evidence>
<evidence type="ECO:0000259" key="7">
    <source>
        <dbReference type="Pfam" id="PF02852"/>
    </source>
</evidence>
<evidence type="ECO:0000256" key="4">
    <source>
        <dbReference type="ARBA" id="ARBA00022827"/>
    </source>
</evidence>
<evidence type="ECO:0000256" key="2">
    <source>
        <dbReference type="ARBA" id="ARBA00009130"/>
    </source>
</evidence>
<dbReference type="Pfam" id="PF02852">
    <property type="entry name" value="Pyr_redox_dim"/>
    <property type="match status" value="1"/>
</dbReference>
<evidence type="ECO:0000256" key="5">
    <source>
        <dbReference type="ARBA" id="ARBA00023002"/>
    </source>
</evidence>
<dbReference type="SUPFAM" id="SSF55424">
    <property type="entry name" value="FAD/NAD-linked reductases, dimerisation (C-terminal) domain"/>
    <property type="match status" value="1"/>
</dbReference>
<evidence type="ECO:0000256" key="1">
    <source>
        <dbReference type="ARBA" id="ARBA00001974"/>
    </source>
</evidence>
<keyword evidence="6" id="KW-0676">Redox-active center</keyword>
<dbReference type="HOGENOM" id="CLU_003291_1_2_9"/>
<gene>
    <name evidence="9" type="ordered locus">Hore_21000</name>
</gene>
<evidence type="ECO:0000313" key="10">
    <source>
        <dbReference type="Proteomes" id="UP000000719"/>
    </source>
</evidence>
<dbReference type="InterPro" id="IPR016156">
    <property type="entry name" value="FAD/NAD-linked_Rdtase_dimer_sf"/>
</dbReference>
<keyword evidence="4" id="KW-0274">FAD</keyword>
<dbReference type="PANTHER" id="PTHR43429:SF1">
    <property type="entry name" value="NAD(P)H SULFUR OXIDOREDUCTASE (COA-DEPENDENT)"/>
    <property type="match status" value="1"/>
</dbReference>
<comment type="similarity">
    <text evidence="2">Belongs to the class-III pyridine nucleotide-disulfide oxidoreductase family.</text>
</comment>
<evidence type="ECO:0000313" key="9">
    <source>
        <dbReference type="EMBL" id="ACL70845.1"/>
    </source>
</evidence>
<keyword evidence="10" id="KW-1185">Reference proteome</keyword>
<dbReference type="InterPro" id="IPR004099">
    <property type="entry name" value="Pyr_nucl-diS_OxRdtase_dimer"/>
</dbReference>